<evidence type="ECO:0000313" key="3">
    <source>
        <dbReference type="Proteomes" id="UP000494106"/>
    </source>
</evidence>
<organism evidence="2 3">
    <name type="scientific">Arctia plantaginis</name>
    <name type="common">Wood tiger moth</name>
    <name type="synonym">Phalaena plantaginis</name>
    <dbReference type="NCBI Taxonomy" id="874455"/>
    <lineage>
        <taxon>Eukaryota</taxon>
        <taxon>Metazoa</taxon>
        <taxon>Ecdysozoa</taxon>
        <taxon>Arthropoda</taxon>
        <taxon>Hexapoda</taxon>
        <taxon>Insecta</taxon>
        <taxon>Pterygota</taxon>
        <taxon>Neoptera</taxon>
        <taxon>Endopterygota</taxon>
        <taxon>Lepidoptera</taxon>
        <taxon>Glossata</taxon>
        <taxon>Ditrysia</taxon>
        <taxon>Noctuoidea</taxon>
        <taxon>Erebidae</taxon>
        <taxon>Arctiinae</taxon>
        <taxon>Arctia</taxon>
    </lineage>
</organism>
<reference evidence="2 3" key="1">
    <citation type="submission" date="2020-04" db="EMBL/GenBank/DDBJ databases">
        <authorList>
            <person name="Wallbank WR R."/>
            <person name="Pardo Diaz C."/>
            <person name="Kozak K."/>
            <person name="Martin S."/>
            <person name="Jiggins C."/>
            <person name="Moest M."/>
            <person name="Warren A I."/>
            <person name="Byers J.R.P. K."/>
            <person name="Montejo-Kovacevich G."/>
            <person name="Yen C E."/>
        </authorList>
    </citation>
    <scope>NUCLEOTIDE SEQUENCE [LARGE SCALE GENOMIC DNA]</scope>
</reference>
<evidence type="ECO:0000256" key="1">
    <source>
        <dbReference type="SAM" id="MobiDB-lite"/>
    </source>
</evidence>
<sequence length="299" mass="34386">MEAIQNIITKHDCNFTVLSGMDNAVKNLFNRLRICVRVVCCIPIDHIIPSEIFQKKADVYRFRQELPQTRARELRFEMLPKSRTSLKNKNINENSIQTLISKTQISKSQSSLKDKRSKDFENKTKSLKRRSILKDRKTFESSEIKPKIDNPILEIPVKKQQLSFQTSENKLQSKKAKCRLFNCRSKKKLKKPGNEASGLNKSLRWRIKSSTSGKSSENGSKCDKQDIRKKSKKSKTKKKDCIRLKFVCSNSNSLALQCSDKKCVGDGPATGFNCLNPLIDYTDDFIMDYFNCDNKKTLP</sequence>
<dbReference type="OrthoDB" id="7450064at2759"/>
<accession>A0A8S1AAW7</accession>
<dbReference type="Proteomes" id="UP000494106">
    <property type="component" value="Unassembled WGS sequence"/>
</dbReference>
<name>A0A8S1AAW7_ARCPL</name>
<dbReference type="EMBL" id="CADEBC010000511">
    <property type="protein sequence ID" value="CAB3241829.1"/>
    <property type="molecule type" value="Genomic_DNA"/>
</dbReference>
<proteinExistence type="predicted"/>
<feature type="region of interest" description="Disordered" evidence="1">
    <location>
        <begin position="189"/>
        <end position="231"/>
    </location>
</feature>
<evidence type="ECO:0000313" key="2">
    <source>
        <dbReference type="EMBL" id="CAB3241829.1"/>
    </source>
</evidence>
<gene>
    <name evidence="2" type="ORF">APLA_LOCUS8859</name>
</gene>
<dbReference type="AlphaFoldDB" id="A0A8S1AAW7"/>
<feature type="compositionally biased region" description="Low complexity" evidence="1">
    <location>
        <begin position="208"/>
        <end position="219"/>
    </location>
</feature>
<protein>
    <submittedName>
        <fullName evidence="2">Uncharacterized protein</fullName>
    </submittedName>
</protein>
<comment type="caution">
    <text evidence="2">The sequence shown here is derived from an EMBL/GenBank/DDBJ whole genome shotgun (WGS) entry which is preliminary data.</text>
</comment>
<keyword evidence="3" id="KW-1185">Reference proteome</keyword>